<name>A0A8E0QP09_9EURO</name>
<proteinExistence type="predicted"/>
<evidence type="ECO:0000313" key="5">
    <source>
        <dbReference type="Proteomes" id="UP000465221"/>
    </source>
</evidence>
<dbReference type="EMBL" id="BBXM02000002">
    <property type="protein sequence ID" value="GIC86138.1"/>
    <property type="molecule type" value="Genomic_DNA"/>
</dbReference>
<organism evidence="3 4">
    <name type="scientific">Aspergillus udagawae</name>
    <dbReference type="NCBI Taxonomy" id="91492"/>
    <lineage>
        <taxon>Eukaryota</taxon>
        <taxon>Fungi</taxon>
        <taxon>Dikarya</taxon>
        <taxon>Ascomycota</taxon>
        <taxon>Pezizomycotina</taxon>
        <taxon>Eurotiomycetes</taxon>
        <taxon>Eurotiomycetidae</taxon>
        <taxon>Eurotiales</taxon>
        <taxon>Aspergillaceae</taxon>
        <taxon>Aspergillus</taxon>
        <taxon>Aspergillus subgen. Fumigati</taxon>
    </lineage>
</organism>
<evidence type="ECO:0000313" key="4">
    <source>
        <dbReference type="Proteomes" id="UP000036893"/>
    </source>
</evidence>
<reference evidence="2 5" key="2">
    <citation type="submission" date="2020-01" db="EMBL/GenBank/DDBJ databases">
        <title>Draft genome sequence of Aspergillus udagawae IFM 46972.</title>
        <authorList>
            <person name="Takahashi H."/>
            <person name="Yaguchi T."/>
        </authorList>
    </citation>
    <scope>NUCLEOTIDE SEQUENCE [LARGE SCALE GENOMIC DNA]</scope>
    <source>
        <strain evidence="2 5">IFM 46972</strain>
    </source>
</reference>
<evidence type="ECO:0008006" key="6">
    <source>
        <dbReference type="Google" id="ProtNLM"/>
    </source>
</evidence>
<reference evidence="3" key="1">
    <citation type="journal article" date="2015" name="Genome Announc.">
        <title>Draft Genome Sequence of the Pathogenic Filamentous Fungus Aspergillus udagawae Strain IFM 46973T.</title>
        <authorList>
            <person name="Kusuya Y."/>
            <person name="Takahashi-Nakaguchi A."/>
            <person name="Takahashi H."/>
            <person name="Yaguchi T."/>
        </authorList>
    </citation>
    <scope>NUCLEOTIDE SEQUENCE</scope>
    <source>
        <strain evidence="3">IFM 46973</strain>
    </source>
</reference>
<keyword evidence="1" id="KW-0732">Signal</keyword>
<dbReference type="Proteomes" id="UP000465221">
    <property type="component" value="Unassembled WGS sequence"/>
</dbReference>
<comment type="caution">
    <text evidence="3">The sequence shown here is derived from an EMBL/GenBank/DDBJ whole genome shotgun (WGS) entry which is preliminary data.</text>
</comment>
<feature type="chain" id="PRO_5042773377" description="Aspergillopepsin-2" evidence="1">
    <location>
        <begin position="25"/>
        <end position="252"/>
    </location>
</feature>
<dbReference type="RefSeq" id="XP_043143404.1">
    <property type="nucleotide sequence ID" value="XM_043287469.1"/>
</dbReference>
<protein>
    <recommendedName>
        <fullName evidence="6">Aspergillopepsin-2</fullName>
    </recommendedName>
</protein>
<accession>A0A8E0QP09</accession>
<dbReference type="AlphaFoldDB" id="A0A8E0QP09"/>
<feature type="signal peptide" evidence="1">
    <location>
        <begin position="1"/>
        <end position="24"/>
    </location>
</feature>
<dbReference type="Proteomes" id="UP000036893">
    <property type="component" value="Unassembled WGS sequence"/>
</dbReference>
<gene>
    <name evidence="3" type="ORF">Aud_002501</name>
    <name evidence="2" type="ORF">IFM46972_07107</name>
</gene>
<dbReference type="GeneID" id="66989977"/>
<evidence type="ECO:0000313" key="3">
    <source>
        <dbReference type="EMBL" id="GIC86138.1"/>
    </source>
</evidence>
<sequence length="252" mass="26825">MHYAYISIPLTLALGATASMPADSWVFGNSLFYLGPPTGASITKATYSLVPPDVPSGVKVSSPSDQVWVSVWVGASSTNGDANANLYQPLLNWSPDQESQGCSANNTEWCVAASTYTPDGQVGQAYVPVPPKTKLDFEISVENNKVYQTVTMNGGVISQQSDALDNGLKYLYSSNECYTGSGNCGLLPGYDITNLTVTLSAADESFGKTMALYSSTDAGFATTDNGKTWYTDYIATQEIDFDSSSDASVQEH</sequence>
<evidence type="ECO:0000256" key="1">
    <source>
        <dbReference type="SAM" id="SignalP"/>
    </source>
</evidence>
<reference evidence="3" key="3">
    <citation type="submission" date="2021-01" db="EMBL/GenBank/DDBJ databases">
        <title>Pan-genome distribution and transcriptional activeness of fungal secondary metabolism genes in Aspergillus section Fumigati.</title>
        <authorList>
            <person name="Takahashi H."/>
            <person name="Umemura M."/>
            <person name="Ninomiya A."/>
            <person name="Kusuya Y."/>
            <person name="Urayama S."/>
            <person name="Shimizu M."/>
            <person name="Watanabe A."/>
            <person name="Kamei K."/>
            <person name="Yaguchi T."/>
            <person name="Hagiwara D."/>
        </authorList>
    </citation>
    <scope>NUCLEOTIDE SEQUENCE</scope>
    <source>
        <strain evidence="3">IFM 46973</strain>
    </source>
</reference>
<dbReference type="EMBL" id="BLKC01000052">
    <property type="protein sequence ID" value="GFF43143.1"/>
    <property type="molecule type" value="Genomic_DNA"/>
</dbReference>
<evidence type="ECO:0000313" key="2">
    <source>
        <dbReference type="EMBL" id="GFF43143.1"/>
    </source>
</evidence>